<sequence>MIEYLLILYNKMKSLKNIQYLFLALSILTISCSTDDDSSENLSGENNLTMEFDNSVNGDDLILNTTAYTNSNGERITINRFNYIVSNFVLIDSEGNEFTYPKDESYFVISEEAGLNEVQLTNIPAGEYVALRFGVGVDQEKYLQGAEGQGDFLQTAESTNMLWSWLTGYKFLNFEGSFTTAANIEAQDFKIHMGSHGSSLDNYKEFTVDLPTKALVSSNLSPIVHFKVDANQILDGQNKILLSEKSVVMIDEVKSPQIATNAAAMFSVDHIHNGENHDH</sequence>
<dbReference type="Pfam" id="PF20243">
    <property type="entry name" value="MbnP"/>
    <property type="match status" value="1"/>
</dbReference>
<comment type="caution">
    <text evidence="2">The sequence shown here is derived from an EMBL/GenBank/DDBJ whole genome shotgun (WGS) entry which is preliminary data.</text>
</comment>
<dbReference type="EMBL" id="QOVM01000007">
    <property type="protein sequence ID" value="RXG20860.1"/>
    <property type="molecule type" value="Genomic_DNA"/>
</dbReference>
<proteinExistence type="predicted"/>
<feature type="domain" description="Copper-binding protein MbnP-like" evidence="1">
    <location>
        <begin position="46"/>
        <end position="248"/>
    </location>
</feature>
<evidence type="ECO:0000313" key="3">
    <source>
        <dbReference type="Proteomes" id="UP000289238"/>
    </source>
</evidence>
<evidence type="ECO:0000313" key="2">
    <source>
        <dbReference type="EMBL" id="RXG20860.1"/>
    </source>
</evidence>
<organism evidence="2 3">
    <name type="scientific">Leeuwenhoekiella aequorea</name>
    <dbReference type="NCBI Taxonomy" id="283736"/>
    <lineage>
        <taxon>Bacteria</taxon>
        <taxon>Pseudomonadati</taxon>
        <taxon>Bacteroidota</taxon>
        <taxon>Flavobacteriia</taxon>
        <taxon>Flavobacteriales</taxon>
        <taxon>Flavobacteriaceae</taxon>
        <taxon>Leeuwenhoekiella</taxon>
    </lineage>
</organism>
<name>A0A4Q0P2S5_9FLAO</name>
<keyword evidence="3" id="KW-1185">Reference proteome</keyword>
<gene>
    <name evidence="2" type="ORF">DSM00_2964</name>
</gene>
<dbReference type="AlphaFoldDB" id="A0A4Q0P2S5"/>
<dbReference type="InterPro" id="IPR046863">
    <property type="entry name" value="MbnP-like_dom"/>
</dbReference>
<evidence type="ECO:0000259" key="1">
    <source>
        <dbReference type="Pfam" id="PF20243"/>
    </source>
</evidence>
<protein>
    <recommendedName>
        <fullName evidence="1">Copper-binding protein MbnP-like domain-containing protein</fullName>
    </recommendedName>
</protein>
<dbReference type="Proteomes" id="UP000289238">
    <property type="component" value="Unassembled WGS sequence"/>
</dbReference>
<accession>A0A4Q0P2S5</accession>
<reference evidence="2 3" key="1">
    <citation type="submission" date="2018-07" db="EMBL/GenBank/DDBJ databases">
        <title>Leeuwenhoekiella genomics.</title>
        <authorList>
            <person name="Tahon G."/>
            <person name="Willems A."/>
        </authorList>
    </citation>
    <scope>NUCLEOTIDE SEQUENCE [LARGE SCALE GENOMIC DNA]</scope>
    <source>
        <strain evidence="2 3">LMG 22550</strain>
    </source>
</reference>